<dbReference type="AlphaFoldDB" id="A0A175W033"/>
<dbReference type="GO" id="GO:0004497">
    <property type="term" value="F:monooxygenase activity"/>
    <property type="evidence" value="ECO:0007669"/>
    <property type="project" value="UniProtKB-KW"/>
</dbReference>
<feature type="binding site" description="axial binding residue" evidence="8">
    <location>
        <position position="524"/>
    </location>
    <ligand>
        <name>heme</name>
        <dbReference type="ChEBI" id="CHEBI:30413"/>
    </ligand>
    <ligandPart>
        <name>Fe</name>
        <dbReference type="ChEBI" id="CHEBI:18248"/>
    </ligandPart>
</feature>
<dbReference type="InterPro" id="IPR001128">
    <property type="entry name" value="Cyt_P450"/>
</dbReference>
<dbReference type="InterPro" id="IPR050121">
    <property type="entry name" value="Cytochrome_P450_monoxygenase"/>
</dbReference>
<keyword evidence="7" id="KW-0503">Monooxygenase</keyword>
<name>A0A175W033_9PEZI</name>
<keyword evidence="11" id="KW-1185">Reference proteome</keyword>
<keyword evidence="4 8" id="KW-0479">Metal-binding</keyword>
<dbReference type="PRINTS" id="PR00385">
    <property type="entry name" value="P450"/>
</dbReference>
<keyword evidence="3 8" id="KW-0349">Heme</keyword>
<reference evidence="10 11" key="1">
    <citation type="journal article" date="2016" name="Genome Announc.">
        <title>Genome Sequence of Madurella mycetomatis mm55, Isolated from a Human Mycetoma Case in Sudan.</title>
        <authorList>
            <person name="Smit S."/>
            <person name="Derks M.F."/>
            <person name="Bervoets S."/>
            <person name="Fahal A."/>
            <person name="van Leeuwen W."/>
            <person name="van Belkum A."/>
            <person name="van de Sande W.W."/>
        </authorList>
    </citation>
    <scope>NUCLEOTIDE SEQUENCE [LARGE SCALE GENOMIC DNA]</scope>
    <source>
        <strain evidence="11">mm55</strain>
    </source>
</reference>
<dbReference type="Pfam" id="PF00067">
    <property type="entry name" value="p450"/>
    <property type="match status" value="2"/>
</dbReference>
<comment type="similarity">
    <text evidence="2">Belongs to the cytochrome P450 family.</text>
</comment>
<dbReference type="InterPro" id="IPR002401">
    <property type="entry name" value="Cyt_P450_E_grp-I"/>
</dbReference>
<evidence type="ECO:0000256" key="4">
    <source>
        <dbReference type="ARBA" id="ARBA00022723"/>
    </source>
</evidence>
<evidence type="ECO:0000256" key="9">
    <source>
        <dbReference type="SAM" id="Phobius"/>
    </source>
</evidence>
<keyword evidence="5" id="KW-0560">Oxidoreductase</keyword>
<gene>
    <name evidence="10" type="ORF">MMYC01_207147</name>
</gene>
<dbReference type="STRING" id="100816.A0A175W033"/>
<evidence type="ECO:0000256" key="8">
    <source>
        <dbReference type="PIRSR" id="PIRSR602401-1"/>
    </source>
</evidence>
<feature type="transmembrane region" description="Helical" evidence="9">
    <location>
        <begin position="14"/>
        <end position="34"/>
    </location>
</feature>
<evidence type="ECO:0000256" key="2">
    <source>
        <dbReference type="ARBA" id="ARBA00010617"/>
    </source>
</evidence>
<dbReference type="InterPro" id="IPR036396">
    <property type="entry name" value="Cyt_P450_sf"/>
</dbReference>
<evidence type="ECO:0000256" key="5">
    <source>
        <dbReference type="ARBA" id="ARBA00023002"/>
    </source>
</evidence>
<organism evidence="10 11">
    <name type="scientific">Madurella mycetomatis</name>
    <dbReference type="NCBI Taxonomy" id="100816"/>
    <lineage>
        <taxon>Eukaryota</taxon>
        <taxon>Fungi</taxon>
        <taxon>Dikarya</taxon>
        <taxon>Ascomycota</taxon>
        <taxon>Pezizomycotina</taxon>
        <taxon>Sordariomycetes</taxon>
        <taxon>Sordariomycetidae</taxon>
        <taxon>Sordariales</taxon>
        <taxon>Sordariales incertae sedis</taxon>
        <taxon>Madurella</taxon>
    </lineage>
</organism>
<protein>
    <submittedName>
        <fullName evidence="10">Tryprostatin B 6-hydroxylase</fullName>
    </submittedName>
</protein>
<keyword evidence="9" id="KW-0812">Transmembrane</keyword>
<dbReference type="VEuPathDB" id="FungiDB:MMYC01_207147"/>
<dbReference type="SUPFAM" id="SSF48264">
    <property type="entry name" value="Cytochrome P450"/>
    <property type="match status" value="1"/>
</dbReference>
<comment type="cofactor">
    <cofactor evidence="1 8">
        <name>heme</name>
        <dbReference type="ChEBI" id="CHEBI:30413"/>
    </cofactor>
</comment>
<evidence type="ECO:0000256" key="1">
    <source>
        <dbReference type="ARBA" id="ARBA00001971"/>
    </source>
</evidence>
<keyword evidence="9" id="KW-0472">Membrane</keyword>
<comment type="caution">
    <text evidence="10">The sequence shown here is derived from an EMBL/GenBank/DDBJ whole genome shotgun (WGS) entry which is preliminary data.</text>
</comment>
<sequence>MDVLLQPLTARNDLGRVCIAAAIAGILSHALYFIRGFHDARALGIIAVHTAAYVVLCAFTMAQRGISGGFLVSSAVFGSYLIALFTSIVTYRVFFHPLRHFPGPLAAKITKLHSLYTAVNGQIHIEQNKLLRKYGSIVRMAPNELFIVSSDAVTKIHASKSGCRKRSTGMYDVLNYKGESNLVSMVHHEDHRWRRQVWERAMTKKEIDNYEPRTREVVHQWLQKLASSRGQPIDTSLFSLLITFDNMGKVGYSHDFNTIETGKENRMLHLLEVTFGQVAALGELCWPLALLQSLNVGGESAEFEQLARTLADERAKHDTGASQDIFKHFLEDFRSPKPKAFFNQNILYADAALILIGATDTVAVALSYAFFYLAKNLDAQEKLYDAVAEVRGKSLPGELTNADLSGIEYLDAIINETLRLENPVANNAARMTPSEGIVVDGVYIPGGVCLRVPGYAMQRSKSPLTPFRSPSPKPHAQANYYSLVLGSKAFVRPDEFIPERWTTRADLVIDRTAFFPFLAGPYNCVGKRLAMMVLRLVLSYTALHYRFQYAPGEDGTAIHKQAKDNLILKAGPLKLVFTKRE</sequence>
<feature type="transmembrane region" description="Helical" evidence="9">
    <location>
        <begin position="68"/>
        <end position="91"/>
    </location>
</feature>
<dbReference type="GO" id="GO:0005506">
    <property type="term" value="F:iron ion binding"/>
    <property type="evidence" value="ECO:0007669"/>
    <property type="project" value="InterPro"/>
</dbReference>
<evidence type="ECO:0000313" key="10">
    <source>
        <dbReference type="EMBL" id="KXX76972.1"/>
    </source>
</evidence>
<accession>A0A175W033</accession>
<dbReference type="PANTHER" id="PTHR24305:SF187">
    <property type="entry name" value="P450, PUTATIVE (EUROFUNG)-RELATED"/>
    <property type="match status" value="1"/>
</dbReference>
<evidence type="ECO:0000256" key="6">
    <source>
        <dbReference type="ARBA" id="ARBA00023004"/>
    </source>
</evidence>
<dbReference type="OrthoDB" id="6692864at2759"/>
<proteinExistence type="inferred from homology"/>
<evidence type="ECO:0000313" key="11">
    <source>
        <dbReference type="Proteomes" id="UP000078237"/>
    </source>
</evidence>
<keyword evidence="6 8" id="KW-0408">Iron</keyword>
<feature type="transmembrane region" description="Helical" evidence="9">
    <location>
        <begin position="41"/>
        <end position="62"/>
    </location>
</feature>
<dbReference type="PANTHER" id="PTHR24305">
    <property type="entry name" value="CYTOCHROME P450"/>
    <property type="match status" value="1"/>
</dbReference>
<dbReference type="Proteomes" id="UP000078237">
    <property type="component" value="Unassembled WGS sequence"/>
</dbReference>
<dbReference type="Gene3D" id="1.10.630.10">
    <property type="entry name" value="Cytochrome P450"/>
    <property type="match status" value="1"/>
</dbReference>
<dbReference type="EMBL" id="LCTW02000183">
    <property type="protein sequence ID" value="KXX76972.1"/>
    <property type="molecule type" value="Genomic_DNA"/>
</dbReference>
<dbReference type="PRINTS" id="PR00463">
    <property type="entry name" value="EP450I"/>
</dbReference>
<keyword evidence="9" id="KW-1133">Transmembrane helix</keyword>
<evidence type="ECO:0000256" key="7">
    <source>
        <dbReference type="ARBA" id="ARBA00023033"/>
    </source>
</evidence>
<dbReference type="GO" id="GO:0016705">
    <property type="term" value="F:oxidoreductase activity, acting on paired donors, with incorporation or reduction of molecular oxygen"/>
    <property type="evidence" value="ECO:0007669"/>
    <property type="project" value="InterPro"/>
</dbReference>
<evidence type="ECO:0000256" key="3">
    <source>
        <dbReference type="ARBA" id="ARBA00022617"/>
    </source>
</evidence>
<dbReference type="GO" id="GO:0020037">
    <property type="term" value="F:heme binding"/>
    <property type="evidence" value="ECO:0007669"/>
    <property type="project" value="InterPro"/>
</dbReference>